<comment type="caution">
    <text evidence="1">The sequence shown here is derived from an EMBL/GenBank/DDBJ whole genome shotgun (WGS) entry which is preliminary data.</text>
</comment>
<accession>A0ACB7ZW52</accession>
<keyword evidence="2" id="KW-1185">Reference proteome</keyword>
<dbReference type="Proteomes" id="UP000790377">
    <property type="component" value="Unassembled WGS sequence"/>
</dbReference>
<reference evidence="1" key="1">
    <citation type="journal article" date="2021" name="New Phytol.">
        <title>Evolutionary innovations through gain and loss of genes in the ectomycorrhizal Boletales.</title>
        <authorList>
            <person name="Wu G."/>
            <person name="Miyauchi S."/>
            <person name="Morin E."/>
            <person name="Kuo A."/>
            <person name="Drula E."/>
            <person name="Varga T."/>
            <person name="Kohler A."/>
            <person name="Feng B."/>
            <person name="Cao Y."/>
            <person name="Lipzen A."/>
            <person name="Daum C."/>
            <person name="Hundley H."/>
            <person name="Pangilinan J."/>
            <person name="Johnson J."/>
            <person name="Barry K."/>
            <person name="LaButti K."/>
            <person name="Ng V."/>
            <person name="Ahrendt S."/>
            <person name="Min B."/>
            <person name="Choi I.G."/>
            <person name="Park H."/>
            <person name="Plett J.M."/>
            <person name="Magnuson J."/>
            <person name="Spatafora J.W."/>
            <person name="Nagy L.G."/>
            <person name="Henrissat B."/>
            <person name="Grigoriev I.V."/>
            <person name="Yang Z.L."/>
            <person name="Xu J."/>
            <person name="Martin F.M."/>
        </authorList>
    </citation>
    <scope>NUCLEOTIDE SEQUENCE</scope>
    <source>
        <strain evidence="1">ATCC 28755</strain>
    </source>
</reference>
<evidence type="ECO:0000313" key="1">
    <source>
        <dbReference type="EMBL" id="KAH7905321.1"/>
    </source>
</evidence>
<proteinExistence type="predicted"/>
<evidence type="ECO:0000313" key="2">
    <source>
        <dbReference type="Proteomes" id="UP000790377"/>
    </source>
</evidence>
<organism evidence="1 2">
    <name type="scientific">Hygrophoropsis aurantiaca</name>
    <dbReference type="NCBI Taxonomy" id="72124"/>
    <lineage>
        <taxon>Eukaryota</taxon>
        <taxon>Fungi</taxon>
        <taxon>Dikarya</taxon>
        <taxon>Basidiomycota</taxon>
        <taxon>Agaricomycotina</taxon>
        <taxon>Agaricomycetes</taxon>
        <taxon>Agaricomycetidae</taxon>
        <taxon>Boletales</taxon>
        <taxon>Coniophorineae</taxon>
        <taxon>Hygrophoropsidaceae</taxon>
        <taxon>Hygrophoropsis</taxon>
    </lineage>
</organism>
<dbReference type="EMBL" id="MU268217">
    <property type="protein sequence ID" value="KAH7905321.1"/>
    <property type="molecule type" value="Genomic_DNA"/>
</dbReference>
<protein>
    <submittedName>
        <fullName evidence="1">Uncharacterized protein</fullName>
    </submittedName>
</protein>
<gene>
    <name evidence="1" type="ORF">BJ138DRAFT_1118579</name>
</gene>
<name>A0ACB7ZW52_9AGAM</name>
<sequence>MSNSPASDVGPRAMQGWVTVLVTICVFCAIVFVLGAILHTAGYFRLRTTPPQTPIQGPLPLMRSTETLDSLSSRRFRSRPPPPTYNADTCPPMYFKGDIESQEMTEVTPPQPAHIHSPRAVEMR</sequence>